<dbReference type="Proteomes" id="UP000835052">
    <property type="component" value="Unassembled WGS sequence"/>
</dbReference>
<sequence length="138" mass="16028">MFSFFSIFRPLFLDRYCSNLTELSKINLLQVADPTASRPKDVFEARVERLRDPVPVDDPAEDRRPKPESPERQLCLRQHRHWRWWSVLFFLVDENCPSTGGLCEEKELFGIVLLLLLPTPLYRLSDVGAPSRLAEVLS</sequence>
<evidence type="ECO:0000313" key="2">
    <source>
        <dbReference type="EMBL" id="CAD6193758.1"/>
    </source>
</evidence>
<dbReference type="EMBL" id="CAJGYM010000038">
    <property type="protein sequence ID" value="CAD6193758.1"/>
    <property type="molecule type" value="Genomic_DNA"/>
</dbReference>
<organism evidence="2 3">
    <name type="scientific">Caenorhabditis auriculariae</name>
    <dbReference type="NCBI Taxonomy" id="2777116"/>
    <lineage>
        <taxon>Eukaryota</taxon>
        <taxon>Metazoa</taxon>
        <taxon>Ecdysozoa</taxon>
        <taxon>Nematoda</taxon>
        <taxon>Chromadorea</taxon>
        <taxon>Rhabditida</taxon>
        <taxon>Rhabditina</taxon>
        <taxon>Rhabditomorpha</taxon>
        <taxon>Rhabditoidea</taxon>
        <taxon>Rhabditidae</taxon>
        <taxon>Peloderinae</taxon>
        <taxon>Caenorhabditis</taxon>
    </lineage>
</organism>
<comment type="caution">
    <text evidence="2">The sequence shown here is derived from an EMBL/GenBank/DDBJ whole genome shotgun (WGS) entry which is preliminary data.</text>
</comment>
<reference evidence="2" key="1">
    <citation type="submission" date="2020-10" db="EMBL/GenBank/DDBJ databases">
        <authorList>
            <person name="Kikuchi T."/>
        </authorList>
    </citation>
    <scope>NUCLEOTIDE SEQUENCE</scope>
    <source>
        <strain evidence="2">NKZ352</strain>
    </source>
</reference>
<keyword evidence="3" id="KW-1185">Reference proteome</keyword>
<protein>
    <submittedName>
        <fullName evidence="2">Uncharacterized protein</fullName>
    </submittedName>
</protein>
<gene>
    <name evidence="2" type="ORF">CAUJ_LOCUS9677</name>
</gene>
<feature type="compositionally biased region" description="Basic and acidic residues" evidence="1">
    <location>
        <begin position="61"/>
        <end position="71"/>
    </location>
</feature>
<evidence type="ECO:0000313" key="3">
    <source>
        <dbReference type="Proteomes" id="UP000835052"/>
    </source>
</evidence>
<proteinExistence type="predicted"/>
<feature type="region of interest" description="Disordered" evidence="1">
    <location>
        <begin position="49"/>
        <end position="72"/>
    </location>
</feature>
<dbReference type="AlphaFoldDB" id="A0A8S1HH89"/>
<accession>A0A8S1HH89</accession>
<name>A0A8S1HH89_9PELO</name>
<evidence type="ECO:0000256" key="1">
    <source>
        <dbReference type="SAM" id="MobiDB-lite"/>
    </source>
</evidence>